<evidence type="ECO:0000313" key="5">
    <source>
        <dbReference type="EMBL" id="MBO8188826.1"/>
    </source>
</evidence>
<reference evidence="5 6" key="1">
    <citation type="submission" date="2021-02" db="EMBL/GenBank/DDBJ databases">
        <title>Streptomyces spirodelae sp. nov., isolated from duckweed.</title>
        <authorList>
            <person name="Saimee Y."/>
            <person name="Duangmal K."/>
        </authorList>
    </citation>
    <scope>NUCLEOTIDE SEQUENCE [LARGE SCALE GENOMIC DNA]</scope>
    <source>
        <strain evidence="5 6">DW4-2</strain>
    </source>
</reference>
<evidence type="ECO:0000313" key="6">
    <source>
        <dbReference type="Proteomes" id="UP001518976"/>
    </source>
</evidence>
<proteinExistence type="predicted"/>
<dbReference type="Gene3D" id="3.30.540.10">
    <property type="entry name" value="Fructose-1,6-Bisphosphatase, subunit A, domain 1"/>
    <property type="match status" value="1"/>
</dbReference>
<dbReference type="InterPro" id="IPR020550">
    <property type="entry name" value="Inositol_monophosphatase_CS"/>
</dbReference>
<keyword evidence="6" id="KW-1185">Reference proteome</keyword>
<dbReference type="EC" id="3.1.3.25" evidence="2"/>
<dbReference type="SUPFAM" id="SSF56655">
    <property type="entry name" value="Carbohydrate phosphatase"/>
    <property type="match status" value="1"/>
</dbReference>
<protein>
    <recommendedName>
        <fullName evidence="2">inositol-phosphate phosphatase</fullName>
        <ecNumber evidence="2">3.1.3.25</ecNumber>
    </recommendedName>
</protein>
<dbReference type="CDD" id="cd01637">
    <property type="entry name" value="IMPase_like"/>
    <property type="match status" value="1"/>
</dbReference>
<dbReference type="PANTHER" id="PTHR20854">
    <property type="entry name" value="INOSITOL MONOPHOSPHATASE"/>
    <property type="match status" value="1"/>
</dbReference>
<keyword evidence="3" id="KW-0479">Metal-binding</keyword>
<evidence type="ECO:0000256" key="1">
    <source>
        <dbReference type="ARBA" id="ARBA00001033"/>
    </source>
</evidence>
<comment type="catalytic activity">
    <reaction evidence="1">
        <text>a myo-inositol phosphate + H2O = myo-inositol + phosphate</text>
        <dbReference type="Rhea" id="RHEA:24056"/>
        <dbReference type="ChEBI" id="CHEBI:15377"/>
        <dbReference type="ChEBI" id="CHEBI:17268"/>
        <dbReference type="ChEBI" id="CHEBI:43474"/>
        <dbReference type="ChEBI" id="CHEBI:84139"/>
        <dbReference type="EC" id="3.1.3.25"/>
    </reaction>
</comment>
<dbReference type="Gene3D" id="3.40.190.80">
    <property type="match status" value="1"/>
</dbReference>
<keyword evidence="4" id="KW-0460">Magnesium</keyword>
<organism evidence="5 6">
    <name type="scientific">Streptomyces spirodelae</name>
    <dbReference type="NCBI Taxonomy" id="2812904"/>
    <lineage>
        <taxon>Bacteria</taxon>
        <taxon>Bacillati</taxon>
        <taxon>Actinomycetota</taxon>
        <taxon>Actinomycetes</taxon>
        <taxon>Kitasatosporales</taxon>
        <taxon>Streptomycetaceae</taxon>
        <taxon>Streptomyces</taxon>
    </lineage>
</organism>
<evidence type="ECO:0000256" key="4">
    <source>
        <dbReference type="ARBA" id="ARBA00022842"/>
    </source>
</evidence>
<comment type="caution">
    <text evidence="5">The sequence shown here is derived from an EMBL/GenBank/DDBJ whole genome shotgun (WGS) entry which is preliminary data.</text>
</comment>
<dbReference type="PRINTS" id="PR00377">
    <property type="entry name" value="IMPHPHTASES"/>
</dbReference>
<gene>
    <name evidence="5" type="ORF">JW592_25645</name>
</gene>
<evidence type="ECO:0000256" key="2">
    <source>
        <dbReference type="ARBA" id="ARBA00013106"/>
    </source>
</evidence>
<dbReference type="RefSeq" id="WP_209267593.1">
    <property type="nucleotide sequence ID" value="NZ_JAFFZN010000027.1"/>
</dbReference>
<dbReference type="InterPro" id="IPR000760">
    <property type="entry name" value="Inositol_monophosphatase-like"/>
</dbReference>
<accession>A0ABS3X182</accession>
<dbReference type="EMBL" id="JAFFZN010000027">
    <property type="protein sequence ID" value="MBO8188826.1"/>
    <property type="molecule type" value="Genomic_DNA"/>
</dbReference>
<dbReference type="PROSITE" id="PS00630">
    <property type="entry name" value="IMP_2"/>
    <property type="match status" value="1"/>
</dbReference>
<dbReference type="Pfam" id="PF00459">
    <property type="entry name" value="Inositol_P"/>
    <property type="match status" value="1"/>
</dbReference>
<dbReference type="PANTHER" id="PTHR20854:SF4">
    <property type="entry name" value="INOSITOL-1-MONOPHOSPHATASE-RELATED"/>
    <property type="match status" value="1"/>
</dbReference>
<evidence type="ECO:0000256" key="3">
    <source>
        <dbReference type="ARBA" id="ARBA00022723"/>
    </source>
</evidence>
<dbReference type="Proteomes" id="UP001518976">
    <property type="component" value="Unassembled WGS sequence"/>
</dbReference>
<name>A0ABS3X182_9ACTN</name>
<sequence>MTDLAALLEVADRAVDQAAELVTTMSLGKVTAKGDRDTVSEIDLAVEEKLRAFLLAETPEIGFLGEEHGASNEAGGALTWSLDPVDGTANLVNDMPLCGVSLGLVEGNRSVLGVIDLPFLGERYRGAEGQGAFRCEEPISPRRTTALKDAIVAIGDYAVGHNAESRNAPRLALTNLLATRAMRVRMLGSAATDLVWVAAGRLDASIALSNHPWDTAAGTAIAREAGARVMDWDGTPHTAASRATVVCAPGVAEEVVQVVQAVLKKDSVQV</sequence>